<protein>
    <submittedName>
        <fullName evidence="3">Secretory peptide</fullName>
    </submittedName>
</protein>
<evidence type="ECO:0000256" key="1">
    <source>
        <dbReference type="SAM" id="SignalP"/>
    </source>
</evidence>
<feature type="signal peptide" evidence="1">
    <location>
        <begin position="1"/>
        <end position="19"/>
    </location>
</feature>
<sequence>MTSSLTLFFIFVSALCAHGKLPLSPETRFVHPNNIDPKDLVTIKVRAHVSGVRIEWPLHTNAFHSYE</sequence>
<dbReference type="WBParaSite" id="BXY_1080700.1">
    <property type="protein sequence ID" value="BXY_1080700.1"/>
    <property type="gene ID" value="BXY_1080700"/>
</dbReference>
<name>A0A1I7SCQ5_BURXY</name>
<organism evidence="2 3">
    <name type="scientific">Bursaphelenchus xylophilus</name>
    <name type="common">Pinewood nematode worm</name>
    <name type="synonym">Aphelenchoides xylophilus</name>
    <dbReference type="NCBI Taxonomy" id="6326"/>
    <lineage>
        <taxon>Eukaryota</taxon>
        <taxon>Metazoa</taxon>
        <taxon>Ecdysozoa</taxon>
        <taxon>Nematoda</taxon>
        <taxon>Chromadorea</taxon>
        <taxon>Rhabditida</taxon>
        <taxon>Tylenchina</taxon>
        <taxon>Tylenchomorpha</taxon>
        <taxon>Aphelenchoidea</taxon>
        <taxon>Aphelenchoididae</taxon>
        <taxon>Bursaphelenchus</taxon>
    </lineage>
</organism>
<dbReference type="AlphaFoldDB" id="A0A1I7SCQ5"/>
<dbReference type="Proteomes" id="UP000095284">
    <property type="component" value="Unplaced"/>
</dbReference>
<accession>A0A1I7SCQ5</accession>
<evidence type="ECO:0000313" key="3">
    <source>
        <dbReference type="WBParaSite" id="BXY_1080700.1"/>
    </source>
</evidence>
<feature type="chain" id="PRO_5009305879" evidence="1">
    <location>
        <begin position="20"/>
        <end position="67"/>
    </location>
</feature>
<proteinExistence type="predicted"/>
<evidence type="ECO:0000313" key="2">
    <source>
        <dbReference type="Proteomes" id="UP000095284"/>
    </source>
</evidence>
<keyword evidence="1" id="KW-0732">Signal</keyword>
<reference evidence="3" key="1">
    <citation type="submission" date="2016-11" db="UniProtKB">
        <authorList>
            <consortium name="WormBaseParasite"/>
        </authorList>
    </citation>
    <scope>IDENTIFICATION</scope>
</reference>